<gene>
    <name evidence="1" type="ORF">ACFONL_13360</name>
</gene>
<evidence type="ECO:0000313" key="2">
    <source>
        <dbReference type="Proteomes" id="UP001595704"/>
    </source>
</evidence>
<dbReference type="EMBL" id="JBHRYC010000066">
    <property type="protein sequence ID" value="MFC3638349.1"/>
    <property type="molecule type" value="Genomic_DNA"/>
</dbReference>
<evidence type="ECO:0000313" key="1">
    <source>
        <dbReference type="EMBL" id="MFC3638349.1"/>
    </source>
</evidence>
<keyword evidence="2" id="KW-1185">Reference proteome</keyword>
<proteinExistence type="predicted"/>
<comment type="caution">
    <text evidence="1">The sequence shown here is derived from an EMBL/GenBank/DDBJ whole genome shotgun (WGS) entry which is preliminary data.</text>
</comment>
<name>A0ABV7UIW1_9HYPH</name>
<reference evidence="2" key="1">
    <citation type="journal article" date="2019" name="Int. J. Syst. Evol. Microbiol.">
        <title>The Global Catalogue of Microorganisms (GCM) 10K type strain sequencing project: providing services to taxonomists for standard genome sequencing and annotation.</title>
        <authorList>
            <consortium name="The Broad Institute Genomics Platform"/>
            <consortium name="The Broad Institute Genome Sequencing Center for Infectious Disease"/>
            <person name="Wu L."/>
            <person name="Ma J."/>
        </authorList>
    </citation>
    <scope>NUCLEOTIDE SEQUENCE [LARGE SCALE GENOMIC DNA]</scope>
    <source>
        <strain evidence="2">KCTC 42282</strain>
    </source>
</reference>
<accession>A0ABV7UIW1</accession>
<dbReference type="RefSeq" id="WP_191321046.1">
    <property type="nucleotide sequence ID" value="NZ_BNCG01000038.1"/>
</dbReference>
<protein>
    <submittedName>
        <fullName evidence="1">Uncharacterized protein</fullName>
    </submittedName>
</protein>
<sequence length="171" mass="18531">MQVLDILFPARGVYPLKLIGDQFAEDAPKVLVALIRVGVKKRFQNRSGAFHCRSPQCGIAKKFRDYHGPRMPGRGYLDERDCRVGKGCLVESSRGLSSNAVVHFLGGSSVSANYDGVARIQFLSQAFPTGSVPGGIATRLSVCETFSPGGAKNAFSQTAQMVRRMDGTFLM</sequence>
<dbReference type="Proteomes" id="UP001595704">
    <property type="component" value="Unassembled WGS sequence"/>
</dbReference>
<organism evidence="1 2">
    <name type="scientific">Camelimonas fluminis</name>
    <dbReference type="NCBI Taxonomy" id="1576911"/>
    <lineage>
        <taxon>Bacteria</taxon>
        <taxon>Pseudomonadati</taxon>
        <taxon>Pseudomonadota</taxon>
        <taxon>Alphaproteobacteria</taxon>
        <taxon>Hyphomicrobiales</taxon>
        <taxon>Chelatococcaceae</taxon>
        <taxon>Camelimonas</taxon>
    </lineage>
</organism>